<name>A0A328E7Y9_9ASTE</name>
<evidence type="ECO:0000313" key="4">
    <source>
        <dbReference type="Proteomes" id="UP000249390"/>
    </source>
</evidence>
<evidence type="ECO:0000256" key="2">
    <source>
        <dbReference type="SAM" id="Phobius"/>
    </source>
</evidence>
<reference evidence="3 4" key="1">
    <citation type="submission" date="2018-06" db="EMBL/GenBank/DDBJ databases">
        <title>The Genome of Cuscuta australis (Dodder) Provides Insight into the Evolution of Plant Parasitism.</title>
        <authorList>
            <person name="Liu H."/>
        </authorList>
    </citation>
    <scope>NUCLEOTIDE SEQUENCE [LARGE SCALE GENOMIC DNA]</scope>
    <source>
        <strain evidence="4">cv. Yunnan</strain>
        <tissue evidence="3">Vines</tissue>
    </source>
</reference>
<feature type="region of interest" description="Disordered" evidence="1">
    <location>
        <begin position="141"/>
        <end position="173"/>
    </location>
</feature>
<sequence length="303" mass="30414">MSSGRRLLTTSDQTDTSSWLSLWIVGFTIVLSILLIIVIGWLLRRGRKAGTSPSAVANRPPARRTAAAAAAALPDAVPAAPLAANPLDAATSTSAAPAATIATSISAAPATPSSTTAAAATTSTSAAPATSSSTTAAAATTSTSAAPATPSSTTAAAATTSTSAAQPRSESVVGDHLQVTIGSDGGLDAPPVGDARVGKAGAVVAASPPPHQPPHLPLHRYRRAWSVPLTLLVAMRWVGCHIVAMHSIRDASDLASFAPSVPSSPMPTTVLTSSLVPLGGLARMVGRCYTRCLETSQIIAEYD</sequence>
<protein>
    <submittedName>
        <fullName evidence="3">Uncharacterized protein</fullName>
    </submittedName>
</protein>
<feature type="compositionally biased region" description="Low complexity" evidence="1">
    <location>
        <begin position="141"/>
        <end position="165"/>
    </location>
</feature>
<gene>
    <name evidence="3" type="ORF">DM860_004503</name>
</gene>
<dbReference type="Proteomes" id="UP000249390">
    <property type="component" value="Unassembled WGS sequence"/>
</dbReference>
<evidence type="ECO:0000313" key="3">
    <source>
        <dbReference type="EMBL" id="RAL54032.1"/>
    </source>
</evidence>
<keyword evidence="2" id="KW-1133">Transmembrane helix</keyword>
<keyword evidence="2" id="KW-0812">Transmembrane</keyword>
<accession>A0A328E7Y9</accession>
<keyword evidence="2" id="KW-0472">Membrane</keyword>
<feature type="transmembrane region" description="Helical" evidence="2">
    <location>
        <begin position="20"/>
        <end position="43"/>
    </location>
</feature>
<keyword evidence="4" id="KW-1185">Reference proteome</keyword>
<dbReference type="AlphaFoldDB" id="A0A328E7Y9"/>
<dbReference type="EMBL" id="NQVE01000015">
    <property type="protein sequence ID" value="RAL54032.1"/>
    <property type="molecule type" value="Genomic_DNA"/>
</dbReference>
<organism evidence="3 4">
    <name type="scientific">Cuscuta australis</name>
    <dbReference type="NCBI Taxonomy" id="267555"/>
    <lineage>
        <taxon>Eukaryota</taxon>
        <taxon>Viridiplantae</taxon>
        <taxon>Streptophyta</taxon>
        <taxon>Embryophyta</taxon>
        <taxon>Tracheophyta</taxon>
        <taxon>Spermatophyta</taxon>
        <taxon>Magnoliopsida</taxon>
        <taxon>eudicotyledons</taxon>
        <taxon>Gunneridae</taxon>
        <taxon>Pentapetalae</taxon>
        <taxon>asterids</taxon>
        <taxon>lamiids</taxon>
        <taxon>Solanales</taxon>
        <taxon>Convolvulaceae</taxon>
        <taxon>Cuscuteae</taxon>
        <taxon>Cuscuta</taxon>
        <taxon>Cuscuta subgen. Grammica</taxon>
        <taxon>Cuscuta sect. Cleistogrammica</taxon>
    </lineage>
</organism>
<proteinExistence type="predicted"/>
<evidence type="ECO:0000256" key="1">
    <source>
        <dbReference type="SAM" id="MobiDB-lite"/>
    </source>
</evidence>
<comment type="caution">
    <text evidence="3">The sequence shown here is derived from an EMBL/GenBank/DDBJ whole genome shotgun (WGS) entry which is preliminary data.</text>
</comment>